<reference evidence="1" key="1">
    <citation type="submission" date="2022-01" db="EMBL/GenBank/DDBJ databases">
        <authorList>
            <person name="Jo J.-H."/>
            <person name="Im W.-T."/>
        </authorList>
    </citation>
    <scope>NUCLEOTIDE SEQUENCE</scope>
    <source>
        <strain evidence="1">I2-34</strain>
    </source>
</reference>
<gene>
    <name evidence="1" type="ORF">LVY72_22010</name>
</gene>
<dbReference type="EMBL" id="JAKLTQ010000027">
    <property type="protein sequence ID" value="MCG2624569.1"/>
    <property type="molecule type" value="Genomic_DNA"/>
</dbReference>
<dbReference type="RefSeq" id="WP_237826638.1">
    <property type="nucleotide sequence ID" value="NZ_JAKLTQ010000027.1"/>
</dbReference>
<proteinExistence type="predicted"/>
<dbReference type="Pfam" id="PF13459">
    <property type="entry name" value="Fer4_15"/>
    <property type="match status" value="1"/>
</dbReference>
<dbReference type="Proteomes" id="UP001165368">
    <property type="component" value="Unassembled WGS sequence"/>
</dbReference>
<dbReference type="Gene3D" id="3.30.70.20">
    <property type="match status" value="1"/>
</dbReference>
<comment type="caution">
    <text evidence="1">The sequence shown here is derived from an EMBL/GenBank/DDBJ whole genome shotgun (WGS) entry which is preliminary data.</text>
</comment>
<evidence type="ECO:0000313" key="1">
    <source>
        <dbReference type="EMBL" id="MCG2624569.1"/>
    </source>
</evidence>
<dbReference type="SUPFAM" id="SSF54862">
    <property type="entry name" value="4Fe-4S ferredoxins"/>
    <property type="match status" value="1"/>
</dbReference>
<organism evidence="1 2">
    <name type="scientific">Arthrobacter hankyongi</name>
    <dbReference type="NCBI Taxonomy" id="2904801"/>
    <lineage>
        <taxon>Bacteria</taxon>
        <taxon>Bacillati</taxon>
        <taxon>Actinomycetota</taxon>
        <taxon>Actinomycetes</taxon>
        <taxon>Micrococcales</taxon>
        <taxon>Micrococcaceae</taxon>
        <taxon>Arthrobacter</taxon>
    </lineage>
</organism>
<sequence length="83" mass="9048">MSAATGPEPAGHLHINWTRCDGRGICTELLPSLLIRDDWGYPLAADPELAEKSRIPFGRASERDVADAVALCPRLALTVLRPR</sequence>
<protein>
    <submittedName>
        <fullName evidence="1">Ferredoxin</fullName>
    </submittedName>
</protein>
<evidence type="ECO:0000313" key="2">
    <source>
        <dbReference type="Proteomes" id="UP001165368"/>
    </source>
</evidence>
<accession>A0ABS9LDN6</accession>
<keyword evidence="2" id="KW-1185">Reference proteome</keyword>
<name>A0ABS9LDN6_9MICC</name>